<dbReference type="Proteomes" id="UP000824124">
    <property type="component" value="Unassembled WGS sequence"/>
</dbReference>
<dbReference type="Pfam" id="PF03780">
    <property type="entry name" value="Asp23"/>
    <property type="match status" value="1"/>
</dbReference>
<reference evidence="2" key="2">
    <citation type="journal article" date="2021" name="PeerJ">
        <title>Extensive microbial diversity within the chicken gut microbiome revealed by metagenomics and culture.</title>
        <authorList>
            <person name="Gilroy R."/>
            <person name="Ravi A."/>
            <person name="Getino M."/>
            <person name="Pursley I."/>
            <person name="Horton D.L."/>
            <person name="Alikhan N.F."/>
            <person name="Baker D."/>
            <person name="Gharbi K."/>
            <person name="Hall N."/>
            <person name="Watson M."/>
            <person name="Adriaenssens E.M."/>
            <person name="Foster-Nyarko E."/>
            <person name="Jarju S."/>
            <person name="Secka A."/>
            <person name="Antonio M."/>
            <person name="Oren A."/>
            <person name="Chaudhuri R.R."/>
            <person name="La Ragione R."/>
            <person name="Hildebrand F."/>
            <person name="Pallen M.J."/>
        </authorList>
    </citation>
    <scope>NUCLEOTIDE SEQUENCE</scope>
    <source>
        <strain evidence="2">2830</strain>
    </source>
</reference>
<evidence type="ECO:0000256" key="1">
    <source>
        <dbReference type="ARBA" id="ARBA00005721"/>
    </source>
</evidence>
<dbReference type="InterPro" id="IPR005531">
    <property type="entry name" value="Asp23"/>
</dbReference>
<gene>
    <name evidence="2" type="ORF">IAB00_05805</name>
</gene>
<organism evidence="2 3">
    <name type="scientific">Candidatus Avidehalobacter gallistercoris</name>
    <dbReference type="NCBI Taxonomy" id="2840694"/>
    <lineage>
        <taxon>Bacteria</taxon>
        <taxon>Bacillati</taxon>
        <taxon>Bacillota</taxon>
        <taxon>Clostridia</taxon>
        <taxon>Eubacteriales</taxon>
        <taxon>Peptococcaceae</taxon>
        <taxon>Peptococcaceae incertae sedis</taxon>
        <taxon>Candidatus Avidehalobacter</taxon>
    </lineage>
</organism>
<name>A0A9D1HLW8_9FIRM</name>
<dbReference type="EMBL" id="DVMH01000029">
    <property type="protein sequence ID" value="HIU10736.1"/>
    <property type="molecule type" value="Genomic_DNA"/>
</dbReference>
<evidence type="ECO:0000313" key="2">
    <source>
        <dbReference type="EMBL" id="HIU10736.1"/>
    </source>
</evidence>
<comment type="caution">
    <text evidence="2">The sequence shown here is derived from an EMBL/GenBank/DDBJ whole genome shotgun (WGS) entry which is preliminary data.</text>
</comment>
<accession>A0A9D1HLW8</accession>
<evidence type="ECO:0000313" key="3">
    <source>
        <dbReference type="Proteomes" id="UP000824124"/>
    </source>
</evidence>
<comment type="similarity">
    <text evidence="1">Belongs to the asp23 family.</text>
</comment>
<dbReference type="AlphaFoldDB" id="A0A9D1HLW8"/>
<proteinExistence type="inferred from homology"/>
<reference evidence="2" key="1">
    <citation type="submission" date="2020-10" db="EMBL/GenBank/DDBJ databases">
        <authorList>
            <person name="Gilroy R."/>
        </authorList>
    </citation>
    <scope>NUCLEOTIDE SEQUENCE</scope>
    <source>
        <strain evidence="2">2830</strain>
    </source>
</reference>
<sequence length="139" mass="14607">MDEQILEVEVQNQEDTNTVKIANDVVATIAGIAAAEISGVASMSGGMVSGISQMLGKKQLTKGVKVEIVEKDVTLDISIVVEYGRKIPEVCGAIQQAVKQAVEDMTGLNVTAVNVHVTGVQFVEEAPAEEVSPEAAPEE</sequence>
<protein>
    <submittedName>
        <fullName evidence="2">Asp23/Gls24 family envelope stress response protein</fullName>
    </submittedName>
</protein>
<dbReference type="PANTHER" id="PTHR34297">
    <property type="entry name" value="HYPOTHETICAL CYTOSOLIC PROTEIN-RELATED"/>
    <property type="match status" value="1"/>
</dbReference>